<dbReference type="GO" id="GO:0008168">
    <property type="term" value="F:methyltransferase activity"/>
    <property type="evidence" value="ECO:0007669"/>
    <property type="project" value="InterPro"/>
</dbReference>
<dbReference type="InterPro" id="IPR029063">
    <property type="entry name" value="SAM-dependent_MTases_sf"/>
</dbReference>
<reference evidence="2" key="1">
    <citation type="journal article" date="2020" name="Nature">
        <title>Giant virus diversity and host interactions through global metagenomics.</title>
        <authorList>
            <person name="Schulz F."/>
            <person name="Roux S."/>
            <person name="Paez-Espino D."/>
            <person name="Jungbluth S."/>
            <person name="Walsh D.A."/>
            <person name="Denef V.J."/>
            <person name="McMahon K.D."/>
            <person name="Konstantinidis K.T."/>
            <person name="Eloe-Fadrosh E.A."/>
            <person name="Kyrpides N.C."/>
            <person name="Woyke T."/>
        </authorList>
    </citation>
    <scope>NUCLEOTIDE SEQUENCE</scope>
    <source>
        <strain evidence="2">GVMAG-M-3300023184-71</strain>
    </source>
</reference>
<dbReference type="EMBL" id="MN740156">
    <property type="protein sequence ID" value="QHT90654.1"/>
    <property type="molecule type" value="Genomic_DNA"/>
</dbReference>
<dbReference type="Gene3D" id="3.40.50.150">
    <property type="entry name" value="Vaccinia Virus protein VP39"/>
    <property type="match status" value="1"/>
</dbReference>
<organism evidence="2">
    <name type="scientific">viral metagenome</name>
    <dbReference type="NCBI Taxonomy" id="1070528"/>
    <lineage>
        <taxon>unclassified sequences</taxon>
        <taxon>metagenomes</taxon>
        <taxon>organismal metagenomes</taxon>
    </lineage>
</organism>
<dbReference type="SUPFAM" id="SSF53335">
    <property type="entry name" value="S-adenosyl-L-methionine-dependent methyltransferases"/>
    <property type="match status" value="1"/>
</dbReference>
<dbReference type="Pfam" id="PF07669">
    <property type="entry name" value="Eco57I"/>
    <property type="match status" value="1"/>
</dbReference>
<evidence type="ECO:0000259" key="1">
    <source>
        <dbReference type="Pfam" id="PF07669"/>
    </source>
</evidence>
<dbReference type="GO" id="GO:0003676">
    <property type="term" value="F:nucleic acid binding"/>
    <property type="evidence" value="ECO:0007669"/>
    <property type="project" value="InterPro"/>
</dbReference>
<dbReference type="InterPro" id="IPR002052">
    <property type="entry name" value="DNA_methylase_N6_adenine_CS"/>
</dbReference>
<dbReference type="GO" id="GO:0032259">
    <property type="term" value="P:methylation"/>
    <property type="evidence" value="ECO:0007669"/>
    <property type="project" value="InterPro"/>
</dbReference>
<proteinExistence type="predicted"/>
<sequence>MEKANKKKRGQFYTTQSSYILEGFPPPPHDVPCIVEPFAGKGDLIDWVRASGSKVPLVAYDIEPKRRDIQLRDTLADPPDYENAWIITNPPYLARNKSSDKTMYDRYDTNDLYKCFLTSLTQQGPCRGGIFILPAGFFFSPREVDVRCRDEFMTRYRITKVKYFEESVFEDTTTTIVAFSFEFSNIDLKEQTVEWVLMPSKQHQSFTMSFSTHWIVGGDIYHLPIPEGIKVRRHVQGQKLRDREQQTHITLHALDSGTQEGRICLTYDKEYIYPAKECSRSYATFRITGKCLSEKEQIELCAAFNEFLEQKRRETWSLFLPQYRESKEYARKRIPFELAYRIFLHLLL</sequence>
<dbReference type="PROSITE" id="PS00092">
    <property type="entry name" value="N6_MTASE"/>
    <property type="match status" value="1"/>
</dbReference>
<accession>A0A6C0IC99</accession>
<protein>
    <recommendedName>
        <fullName evidence="1">Type II methyltransferase M.TaqI-like domain-containing protein</fullName>
    </recommendedName>
</protein>
<evidence type="ECO:0000313" key="2">
    <source>
        <dbReference type="EMBL" id="QHT90654.1"/>
    </source>
</evidence>
<name>A0A6C0IC99_9ZZZZ</name>
<dbReference type="AlphaFoldDB" id="A0A6C0IC99"/>
<dbReference type="InterPro" id="IPR011639">
    <property type="entry name" value="MethylTrfase_TaqI-like_dom"/>
</dbReference>
<feature type="domain" description="Type II methyltransferase M.TaqI-like" evidence="1">
    <location>
        <begin position="86"/>
        <end position="169"/>
    </location>
</feature>
<dbReference type="GO" id="GO:0006304">
    <property type="term" value="P:DNA modification"/>
    <property type="evidence" value="ECO:0007669"/>
    <property type="project" value="InterPro"/>
</dbReference>